<organism evidence="1 2">
    <name type="scientific">Candidatus Marithioploca araucensis</name>
    <dbReference type="NCBI Taxonomy" id="70273"/>
    <lineage>
        <taxon>Bacteria</taxon>
        <taxon>Pseudomonadati</taxon>
        <taxon>Pseudomonadota</taxon>
        <taxon>Gammaproteobacteria</taxon>
        <taxon>Thiotrichales</taxon>
        <taxon>Thiotrichaceae</taxon>
        <taxon>Candidatus Marithioploca</taxon>
    </lineage>
</organism>
<protein>
    <recommendedName>
        <fullName evidence="3">Restriction endonuclease type IV Mrr domain-containing protein</fullName>
    </recommendedName>
</protein>
<name>A0ABT7VTS2_9GAMM</name>
<sequence length="118" mass="13213">MSQFTFPQKRAIIKGLLNVSRPVKQELGRRFAYLLGFTPGPKGPDDGIDGLIEENGLKIHFQSKLSANKLNVDEAKKYYSDIIVHSANISIMLAGVGYTKAFFERLSIHQDMGRNCQI</sequence>
<reference evidence="1" key="1">
    <citation type="submission" date="2023-06" db="EMBL/GenBank/DDBJ databases">
        <title>Uncultivated large filamentous bacteria from sulfidic sediments reveal new species and different genomic features in energy metabolism and defense.</title>
        <authorList>
            <person name="Fonseca A."/>
        </authorList>
    </citation>
    <scope>NUCLEOTIDE SEQUENCE</scope>
    <source>
        <strain evidence="1">HSG4</strain>
    </source>
</reference>
<comment type="caution">
    <text evidence="1">The sequence shown here is derived from an EMBL/GenBank/DDBJ whole genome shotgun (WGS) entry which is preliminary data.</text>
</comment>
<gene>
    <name evidence="1" type="ORF">QUF54_06455</name>
</gene>
<evidence type="ECO:0008006" key="3">
    <source>
        <dbReference type="Google" id="ProtNLM"/>
    </source>
</evidence>
<keyword evidence="2" id="KW-1185">Reference proteome</keyword>
<evidence type="ECO:0000313" key="2">
    <source>
        <dbReference type="Proteomes" id="UP001171945"/>
    </source>
</evidence>
<evidence type="ECO:0000313" key="1">
    <source>
        <dbReference type="EMBL" id="MDM8562977.1"/>
    </source>
</evidence>
<dbReference type="Proteomes" id="UP001171945">
    <property type="component" value="Unassembled WGS sequence"/>
</dbReference>
<proteinExistence type="predicted"/>
<accession>A0ABT7VTS2</accession>
<dbReference type="EMBL" id="JAUCGM010000382">
    <property type="protein sequence ID" value="MDM8562977.1"/>
    <property type="molecule type" value="Genomic_DNA"/>
</dbReference>